<dbReference type="AlphaFoldDB" id="A0A915HZI6"/>
<reference evidence="2" key="1">
    <citation type="submission" date="2022-11" db="UniProtKB">
        <authorList>
            <consortium name="WormBaseParasite"/>
        </authorList>
    </citation>
    <scope>IDENTIFICATION</scope>
</reference>
<dbReference type="WBParaSite" id="nRc.2.0.1.t06853-RA">
    <property type="protein sequence ID" value="nRc.2.0.1.t06853-RA"/>
    <property type="gene ID" value="nRc.2.0.1.g06853"/>
</dbReference>
<name>A0A915HZI6_ROMCU</name>
<accession>A0A915HZI6</accession>
<protein>
    <submittedName>
        <fullName evidence="2">Uncharacterized protein</fullName>
    </submittedName>
</protein>
<keyword evidence="1" id="KW-1185">Reference proteome</keyword>
<evidence type="ECO:0000313" key="1">
    <source>
        <dbReference type="Proteomes" id="UP000887565"/>
    </source>
</evidence>
<proteinExistence type="predicted"/>
<sequence length="103" mass="11908">MTTDIHEDDLVGGAFYHPNLDNPILLHFRPPINFNGSFMVDLFKRVIQSNQQINVEDPAAVIKFVTLVFEVWHYKAVDRYDQISNPDGGLFTSYVNTFMKLKM</sequence>
<evidence type="ECO:0000313" key="2">
    <source>
        <dbReference type="WBParaSite" id="nRc.2.0.1.t06853-RA"/>
    </source>
</evidence>
<organism evidence="1 2">
    <name type="scientific">Romanomermis culicivorax</name>
    <name type="common">Nematode worm</name>
    <dbReference type="NCBI Taxonomy" id="13658"/>
    <lineage>
        <taxon>Eukaryota</taxon>
        <taxon>Metazoa</taxon>
        <taxon>Ecdysozoa</taxon>
        <taxon>Nematoda</taxon>
        <taxon>Enoplea</taxon>
        <taxon>Dorylaimia</taxon>
        <taxon>Mermithida</taxon>
        <taxon>Mermithoidea</taxon>
        <taxon>Mermithidae</taxon>
        <taxon>Romanomermis</taxon>
    </lineage>
</organism>
<dbReference type="Proteomes" id="UP000887565">
    <property type="component" value="Unplaced"/>
</dbReference>